<evidence type="ECO:0000259" key="4">
    <source>
        <dbReference type="PROSITE" id="PS51387"/>
    </source>
</evidence>
<keyword evidence="1" id="KW-0285">Flavoprotein</keyword>
<dbReference type="Proteomes" id="UP000767854">
    <property type="component" value="Unassembled WGS sequence"/>
</dbReference>
<name>A0ABS2MQN2_9FIRM</name>
<dbReference type="EMBL" id="JAFBDT010000007">
    <property type="protein sequence ID" value="MBM7561701.1"/>
    <property type="molecule type" value="Genomic_DNA"/>
</dbReference>
<dbReference type="Gene3D" id="3.30.43.10">
    <property type="entry name" value="Uridine Diphospho-n-acetylenolpyruvylglucosamine Reductase, domain 2"/>
    <property type="match status" value="1"/>
</dbReference>
<evidence type="ECO:0000313" key="6">
    <source>
        <dbReference type="Proteomes" id="UP000767854"/>
    </source>
</evidence>
<dbReference type="PROSITE" id="PS51387">
    <property type="entry name" value="FAD_PCMH"/>
    <property type="match status" value="1"/>
</dbReference>
<dbReference type="InterPro" id="IPR036318">
    <property type="entry name" value="FAD-bd_PCMH-like_sf"/>
</dbReference>
<dbReference type="InterPro" id="IPR016166">
    <property type="entry name" value="FAD-bd_PCMH"/>
</dbReference>
<dbReference type="PANTHER" id="PTHR42659:SF2">
    <property type="entry name" value="XANTHINE DEHYDROGENASE SUBUNIT C-RELATED"/>
    <property type="match status" value="1"/>
</dbReference>
<dbReference type="SUPFAM" id="SSF56176">
    <property type="entry name" value="FAD-binding/transporter-associated domain-like"/>
    <property type="match status" value="1"/>
</dbReference>
<feature type="domain" description="FAD-binding PCMH-type" evidence="4">
    <location>
        <begin position="1"/>
        <end position="170"/>
    </location>
</feature>
<evidence type="ECO:0000256" key="2">
    <source>
        <dbReference type="ARBA" id="ARBA00022827"/>
    </source>
</evidence>
<keyword evidence="3" id="KW-0560">Oxidoreductase</keyword>
<gene>
    <name evidence="5" type="ORF">JOC49_001242</name>
</gene>
<sequence>MMDYYKAETPEEAVGQMGQLTDEGLQAVYYAGGTEIVTNIRKGALKVDAFIDLKGIPEMHLIEVKDDKIILGANVTLNQIIEHPETAFLKPILDKIADHTVRNVLTLGGNICGRLPYREAVLPLLALDADIEVCAQEGVEIYKLRDLFDKRLKLPKGTFLYRIHLLKNRNTLFSRRETEHTAVDYPILHTVLYSDDKKRTVFMGISGFAAFPIYSVVDRKEETAEAVVKRMLQEVESLAKSDDRAGADYRLNLLQVHLNEWLGGKL</sequence>
<dbReference type="PANTHER" id="PTHR42659">
    <property type="entry name" value="XANTHINE DEHYDROGENASE SUBUNIT C-RELATED"/>
    <property type="match status" value="1"/>
</dbReference>
<dbReference type="InterPro" id="IPR002346">
    <property type="entry name" value="Mopterin_DH_FAD-bd"/>
</dbReference>
<evidence type="ECO:0000256" key="1">
    <source>
        <dbReference type="ARBA" id="ARBA00022630"/>
    </source>
</evidence>
<comment type="caution">
    <text evidence="5">The sequence shown here is derived from an EMBL/GenBank/DDBJ whole genome shotgun (WGS) entry which is preliminary data.</text>
</comment>
<accession>A0ABS2MQN2</accession>
<keyword evidence="6" id="KW-1185">Reference proteome</keyword>
<dbReference type="Pfam" id="PF00941">
    <property type="entry name" value="FAD_binding_5"/>
    <property type="match status" value="1"/>
</dbReference>
<dbReference type="Gene3D" id="3.30.465.10">
    <property type="match status" value="1"/>
</dbReference>
<proteinExistence type="predicted"/>
<dbReference type="InterPro" id="IPR051312">
    <property type="entry name" value="Diverse_Substr_Oxidored"/>
</dbReference>
<evidence type="ECO:0000313" key="5">
    <source>
        <dbReference type="EMBL" id="MBM7561701.1"/>
    </source>
</evidence>
<reference evidence="5 6" key="1">
    <citation type="submission" date="2021-01" db="EMBL/GenBank/DDBJ databases">
        <title>Genomic Encyclopedia of Type Strains, Phase IV (KMG-IV): sequencing the most valuable type-strain genomes for metagenomic binning, comparative biology and taxonomic classification.</title>
        <authorList>
            <person name="Goeker M."/>
        </authorList>
    </citation>
    <scope>NUCLEOTIDE SEQUENCE [LARGE SCALE GENOMIC DNA]</scope>
    <source>
        <strain evidence="5 6">DSM 24436</strain>
    </source>
</reference>
<organism evidence="5 6">
    <name type="scientific">Fusibacter tunisiensis</name>
    <dbReference type="NCBI Taxonomy" id="1008308"/>
    <lineage>
        <taxon>Bacteria</taxon>
        <taxon>Bacillati</taxon>
        <taxon>Bacillota</taxon>
        <taxon>Clostridia</taxon>
        <taxon>Eubacteriales</taxon>
        <taxon>Eubacteriales Family XII. Incertae Sedis</taxon>
        <taxon>Fusibacter</taxon>
    </lineage>
</organism>
<dbReference type="InterPro" id="IPR016169">
    <property type="entry name" value="FAD-bd_PCMH_sub2"/>
</dbReference>
<dbReference type="InterPro" id="IPR016167">
    <property type="entry name" value="FAD-bd_PCMH_sub1"/>
</dbReference>
<evidence type="ECO:0000256" key="3">
    <source>
        <dbReference type="ARBA" id="ARBA00023002"/>
    </source>
</evidence>
<protein>
    <submittedName>
        <fullName evidence="5">CO/xanthine dehydrogenase FAD-binding subunit</fullName>
    </submittedName>
</protein>
<keyword evidence="2" id="KW-0274">FAD</keyword>